<sequence>MLSSADLHLERALFLAVLILFFGTGFLCTLIIFIINSILKKNKTGLYYIFGFLISGLIGVVLTAFYCYMILFEQAEVYRP</sequence>
<keyword evidence="1" id="KW-0812">Transmembrane</keyword>
<proteinExistence type="predicted"/>
<gene>
    <name evidence="2" type="ORF">SAMN06265171_101881</name>
</gene>
<reference evidence="2 3" key="1">
    <citation type="submission" date="2017-05" db="EMBL/GenBank/DDBJ databases">
        <authorList>
            <person name="Varghese N."/>
            <person name="Submissions S."/>
        </authorList>
    </citation>
    <scope>NUCLEOTIDE SEQUENCE [LARGE SCALE GENOMIC DNA]</scope>
    <source>
        <strain evidence="2 3">DSM 29371</strain>
    </source>
</reference>
<dbReference type="AlphaFoldDB" id="A0A521BC26"/>
<protein>
    <submittedName>
        <fullName evidence="2">Uncharacterized protein</fullName>
    </submittedName>
</protein>
<feature type="transmembrane region" description="Helical" evidence="1">
    <location>
        <begin position="12"/>
        <end position="35"/>
    </location>
</feature>
<name>A0A521BC26_9FLAO</name>
<keyword evidence="3" id="KW-1185">Reference proteome</keyword>
<feature type="transmembrane region" description="Helical" evidence="1">
    <location>
        <begin position="47"/>
        <end position="71"/>
    </location>
</feature>
<evidence type="ECO:0000313" key="2">
    <source>
        <dbReference type="EMBL" id="SMO44599.1"/>
    </source>
</evidence>
<keyword evidence="1" id="KW-1133">Transmembrane helix</keyword>
<dbReference type="EMBL" id="FXTC01000001">
    <property type="protein sequence ID" value="SMO44599.1"/>
    <property type="molecule type" value="Genomic_DNA"/>
</dbReference>
<keyword evidence="1" id="KW-0472">Membrane</keyword>
<organism evidence="2 3">
    <name type="scientific">Chryseobacterium rhizoplanae</name>
    <dbReference type="NCBI Taxonomy" id="1609531"/>
    <lineage>
        <taxon>Bacteria</taxon>
        <taxon>Pseudomonadati</taxon>
        <taxon>Bacteroidota</taxon>
        <taxon>Flavobacteriia</taxon>
        <taxon>Flavobacteriales</taxon>
        <taxon>Weeksellaceae</taxon>
        <taxon>Chryseobacterium group</taxon>
        <taxon>Chryseobacterium</taxon>
    </lineage>
</organism>
<dbReference type="Proteomes" id="UP000316916">
    <property type="component" value="Unassembled WGS sequence"/>
</dbReference>
<accession>A0A521BC26</accession>
<evidence type="ECO:0000313" key="3">
    <source>
        <dbReference type="Proteomes" id="UP000316916"/>
    </source>
</evidence>
<evidence type="ECO:0000256" key="1">
    <source>
        <dbReference type="SAM" id="Phobius"/>
    </source>
</evidence>